<accession>A0A543IDN6</accession>
<evidence type="ECO:0000256" key="2">
    <source>
        <dbReference type="SAM" id="Phobius"/>
    </source>
</evidence>
<feature type="transmembrane region" description="Helical" evidence="2">
    <location>
        <begin position="12"/>
        <end position="35"/>
    </location>
</feature>
<keyword evidence="4" id="KW-1185">Reference proteome</keyword>
<dbReference type="Pfam" id="PF10935">
    <property type="entry name" value="DUF2637"/>
    <property type="match status" value="1"/>
</dbReference>
<evidence type="ECO:0000313" key="4">
    <source>
        <dbReference type="Proteomes" id="UP000316706"/>
    </source>
</evidence>
<feature type="region of interest" description="Disordered" evidence="1">
    <location>
        <begin position="313"/>
        <end position="337"/>
    </location>
</feature>
<organism evidence="3 4">
    <name type="scientific">Actinomadura hallensis</name>
    <dbReference type="NCBI Taxonomy" id="337895"/>
    <lineage>
        <taxon>Bacteria</taxon>
        <taxon>Bacillati</taxon>
        <taxon>Actinomycetota</taxon>
        <taxon>Actinomycetes</taxon>
        <taxon>Streptosporangiales</taxon>
        <taxon>Thermomonosporaceae</taxon>
        <taxon>Actinomadura</taxon>
    </lineage>
</organism>
<keyword evidence="2" id="KW-0812">Transmembrane</keyword>
<feature type="transmembrane region" description="Helical" evidence="2">
    <location>
        <begin position="55"/>
        <end position="79"/>
    </location>
</feature>
<dbReference type="EMBL" id="VFPO01000001">
    <property type="protein sequence ID" value="TQM68688.1"/>
    <property type="molecule type" value="Genomic_DNA"/>
</dbReference>
<proteinExistence type="predicted"/>
<comment type="caution">
    <text evidence="3">The sequence shown here is derived from an EMBL/GenBank/DDBJ whole genome shotgun (WGS) entry which is preliminary data.</text>
</comment>
<feature type="region of interest" description="Disordered" evidence="1">
    <location>
        <begin position="183"/>
        <end position="296"/>
    </location>
</feature>
<reference evidence="3 4" key="1">
    <citation type="submission" date="2019-06" db="EMBL/GenBank/DDBJ databases">
        <title>Sequencing the genomes of 1000 actinobacteria strains.</title>
        <authorList>
            <person name="Klenk H.-P."/>
        </authorList>
    </citation>
    <scope>NUCLEOTIDE SEQUENCE [LARGE SCALE GENOMIC DNA]</scope>
    <source>
        <strain evidence="3 4">DSM 45043</strain>
    </source>
</reference>
<dbReference type="InterPro" id="IPR021235">
    <property type="entry name" value="DUF2637"/>
</dbReference>
<evidence type="ECO:0000256" key="1">
    <source>
        <dbReference type="SAM" id="MobiDB-lite"/>
    </source>
</evidence>
<dbReference type="AlphaFoldDB" id="A0A543IDN6"/>
<evidence type="ECO:0000313" key="3">
    <source>
        <dbReference type="EMBL" id="TQM68688.1"/>
    </source>
</evidence>
<keyword evidence="2" id="KW-0472">Membrane</keyword>
<protein>
    <submittedName>
        <fullName evidence="3">Uncharacterized protein DUF2637</fullName>
    </submittedName>
</protein>
<name>A0A543IDN6_9ACTN</name>
<feature type="compositionally biased region" description="Pro residues" evidence="1">
    <location>
        <begin position="284"/>
        <end position="296"/>
    </location>
</feature>
<feature type="transmembrane region" description="Helical" evidence="2">
    <location>
        <begin position="91"/>
        <end position="112"/>
    </location>
</feature>
<feature type="compositionally biased region" description="Low complexity" evidence="1">
    <location>
        <begin position="212"/>
        <end position="256"/>
    </location>
</feature>
<gene>
    <name evidence="3" type="ORF">FHX41_2343</name>
</gene>
<dbReference type="OrthoDB" id="3456987at2"/>
<dbReference type="Proteomes" id="UP000316706">
    <property type="component" value="Unassembled WGS sequence"/>
</dbReference>
<sequence length="424" mass="43874">MSAANRAQVITRWGAIAFMATAVVTATAGGFAQSYAGLYHWALEHGLTGWKAESFPLLVDLFIIVGELGLFLLAIDAFVLHRRALMSWLDFCLPLTIALAGWTASLIFNVGHVGNKSFSYQATAAVPPIVSMLGLFVLLRTLHRYVSQQSEPQEAPKAPEPQTRALAGPVTLNQITLMPFRNTGPFPQIQVPGHSGKAIESGTADTADADTGKAQTATATAEPPATGAATTGAATTGAATTGAATTGAATTGQAEPAPAPPAAPAQPSAAAPSAGQPAHAESPAPAPAPAPEPAPEPELAVVSAAARGGLNGRSGYGAAAEPAAPAPEPEPAPDPEGLRNFVIDALERRHGDVLATLADVKAAGYTCDEAEIQRISDNHWFPYAVYRLLAKHGGDGRLVAEELRSQGIVYDQAVLDELVRSWRV</sequence>
<feature type="compositionally biased region" description="Low complexity" evidence="1">
    <location>
        <begin position="265"/>
        <end position="283"/>
    </location>
</feature>
<feature type="transmembrane region" description="Helical" evidence="2">
    <location>
        <begin position="118"/>
        <end position="139"/>
    </location>
</feature>
<feature type="compositionally biased region" description="Pro residues" evidence="1">
    <location>
        <begin position="324"/>
        <end position="334"/>
    </location>
</feature>
<keyword evidence="2" id="KW-1133">Transmembrane helix</keyword>